<dbReference type="EMBL" id="ASHM01207797">
    <property type="protein sequence ID" value="PNX67334.1"/>
    <property type="molecule type" value="Genomic_DNA"/>
</dbReference>
<gene>
    <name evidence="1" type="ORF">L195_g063468</name>
</gene>
<proteinExistence type="predicted"/>
<dbReference type="AlphaFoldDB" id="A0A2K3KM02"/>
<evidence type="ECO:0000313" key="1">
    <source>
        <dbReference type="EMBL" id="PNX67334.1"/>
    </source>
</evidence>
<reference evidence="1 2" key="2">
    <citation type="journal article" date="2017" name="Front. Plant Sci.">
        <title>Gene Classification and Mining of Molecular Markers Useful in Red Clover (Trifolium pratense) Breeding.</title>
        <authorList>
            <person name="Istvanek J."/>
            <person name="Dluhosova J."/>
            <person name="Dluhos P."/>
            <person name="Patkova L."/>
            <person name="Nedelnik J."/>
            <person name="Repkova J."/>
        </authorList>
    </citation>
    <scope>NUCLEOTIDE SEQUENCE [LARGE SCALE GENOMIC DNA]</scope>
    <source>
        <strain evidence="2">cv. Tatra</strain>
        <tissue evidence="1">Young leaves</tissue>
    </source>
</reference>
<dbReference type="Proteomes" id="UP000236291">
    <property type="component" value="Unassembled WGS sequence"/>
</dbReference>
<comment type="caution">
    <text evidence="1">The sequence shown here is derived from an EMBL/GenBank/DDBJ whole genome shotgun (WGS) entry which is preliminary data.</text>
</comment>
<accession>A0A2K3KM02</accession>
<name>A0A2K3KM02_TRIPR</name>
<organism evidence="1 2">
    <name type="scientific">Trifolium pratense</name>
    <name type="common">Red clover</name>
    <dbReference type="NCBI Taxonomy" id="57577"/>
    <lineage>
        <taxon>Eukaryota</taxon>
        <taxon>Viridiplantae</taxon>
        <taxon>Streptophyta</taxon>
        <taxon>Embryophyta</taxon>
        <taxon>Tracheophyta</taxon>
        <taxon>Spermatophyta</taxon>
        <taxon>Magnoliopsida</taxon>
        <taxon>eudicotyledons</taxon>
        <taxon>Gunneridae</taxon>
        <taxon>Pentapetalae</taxon>
        <taxon>rosids</taxon>
        <taxon>fabids</taxon>
        <taxon>Fabales</taxon>
        <taxon>Fabaceae</taxon>
        <taxon>Papilionoideae</taxon>
        <taxon>50 kb inversion clade</taxon>
        <taxon>NPAAA clade</taxon>
        <taxon>Hologalegina</taxon>
        <taxon>IRL clade</taxon>
        <taxon>Trifolieae</taxon>
        <taxon>Trifolium</taxon>
    </lineage>
</organism>
<feature type="non-terminal residue" evidence="1">
    <location>
        <position position="1"/>
    </location>
</feature>
<evidence type="ECO:0000313" key="2">
    <source>
        <dbReference type="Proteomes" id="UP000236291"/>
    </source>
</evidence>
<sequence>VVIGAEFGMDDCGSIPATAIRRELKSLDVRTDPEPD</sequence>
<protein>
    <submittedName>
        <fullName evidence="1">Uncharacterized protein</fullName>
    </submittedName>
</protein>
<reference evidence="1 2" key="1">
    <citation type="journal article" date="2014" name="Am. J. Bot.">
        <title>Genome assembly and annotation for red clover (Trifolium pratense; Fabaceae).</title>
        <authorList>
            <person name="Istvanek J."/>
            <person name="Jaros M."/>
            <person name="Krenek A."/>
            <person name="Repkova J."/>
        </authorList>
    </citation>
    <scope>NUCLEOTIDE SEQUENCE [LARGE SCALE GENOMIC DNA]</scope>
    <source>
        <strain evidence="2">cv. Tatra</strain>
        <tissue evidence="1">Young leaves</tissue>
    </source>
</reference>